<dbReference type="GO" id="GO:0005634">
    <property type="term" value="C:nucleus"/>
    <property type="evidence" value="ECO:0007669"/>
    <property type="project" value="UniProtKB-SubCell"/>
</dbReference>
<evidence type="ECO:0000256" key="7">
    <source>
        <dbReference type="ARBA" id="ARBA00022839"/>
    </source>
</evidence>
<dbReference type="PANTHER" id="PTHR12801">
    <property type="entry name" value="RNA EXONUCLEASE REXO1 / RECO3 FAMILY MEMBER-RELATED"/>
    <property type="match status" value="1"/>
</dbReference>
<evidence type="ECO:0000256" key="10">
    <source>
        <dbReference type="SAM" id="MobiDB-lite"/>
    </source>
</evidence>
<keyword evidence="6" id="KW-0378">Hydrolase</keyword>
<dbReference type="Proteomes" id="UP000521872">
    <property type="component" value="Unassembled WGS sequence"/>
</dbReference>
<evidence type="ECO:0000256" key="1">
    <source>
        <dbReference type="ARBA" id="ARBA00004123"/>
    </source>
</evidence>
<dbReference type="Gene3D" id="3.30.420.10">
    <property type="entry name" value="Ribonuclease H-like superfamily/Ribonuclease H"/>
    <property type="match status" value="1"/>
</dbReference>
<dbReference type="InterPro" id="IPR013520">
    <property type="entry name" value="Ribonucl_H"/>
</dbReference>
<comment type="subcellular location">
    <subcellularLocation>
        <location evidence="1">Nucleus</location>
    </subcellularLocation>
</comment>
<feature type="compositionally biased region" description="Polar residues" evidence="10">
    <location>
        <begin position="491"/>
        <end position="507"/>
    </location>
</feature>
<dbReference type="GO" id="GO:0006364">
    <property type="term" value="P:rRNA processing"/>
    <property type="evidence" value="ECO:0007669"/>
    <property type="project" value="UniProtKB-KW"/>
</dbReference>
<dbReference type="PANTHER" id="PTHR12801:SF45">
    <property type="entry name" value="RNA EXONUCLEASE 4"/>
    <property type="match status" value="1"/>
</dbReference>
<keyword evidence="5" id="KW-0540">Nuclease</keyword>
<keyword evidence="7" id="KW-0269">Exonuclease</keyword>
<dbReference type="InterPro" id="IPR037431">
    <property type="entry name" value="REX4_DEDDh_dom"/>
</dbReference>
<evidence type="ECO:0000256" key="2">
    <source>
        <dbReference type="ARBA" id="ARBA00010489"/>
    </source>
</evidence>
<accession>A0A8H4VRW4</accession>
<dbReference type="InterPro" id="IPR047021">
    <property type="entry name" value="REXO1/3/4-like"/>
</dbReference>
<gene>
    <name evidence="12" type="ORF">D9613_001107</name>
</gene>
<evidence type="ECO:0000313" key="13">
    <source>
        <dbReference type="Proteomes" id="UP000521872"/>
    </source>
</evidence>
<keyword evidence="8" id="KW-0539">Nucleus</keyword>
<dbReference type="SMART" id="SM00479">
    <property type="entry name" value="EXOIII"/>
    <property type="match status" value="1"/>
</dbReference>
<evidence type="ECO:0000313" key="12">
    <source>
        <dbReference type="EMBL" id="KAF4620561.1"/>
    </source>
</evidence>
<evidence type="ECO:0000259" key="11">
    <source>
        <dbReference type="SMART" id="SM00479"/>
    </source>
</evidence>
<organism evidence="12 13">
    <name type="scientific">Agrocybe pediades</name>
    <dbReference type="NCBI Taxonomy" id="84607"/>
    <lineage>
        <taxon>Eukaryota</taxon>
        <taxon>Fungi</taxon>
        <taxon>Dikarya</taxon>
        <taxon>Basidiomycota</taxon>
        <taxon>Agaricomycotina</taxon>
        <taxon>Agaricomycetes</taxon>
        <taxon>Agaricomycetidae</taxon>
        <taxon>Agaricales</taxon>
        <taxon>Agaricineae</taxon>
        <taxon>Strophariaceae</taxon>
        <taxon>Agrocybe</taxon>
    </lineage>
</organism>
<dbReference type="EMBL" id="JAACJL010000015">
    <property type="protein sequence ID" value="KAF4620561.1"/>
    <property type="molecule type" value="Genomic_DNA"/>
</dbReference>
<dbReference type="InterPro" id="IPR036397">
    <property type="entry name" value="RNaseH_sf"/>
</dbReference>
<keyword evidence="4" id="KW-0698">rRNA processing</keyword>
<sequence length="507" mass="56223">MSSREEDSYDLRPLRQDWKDGPRRHYSGKKETWRRDRDLTVTLARYAKAAVYYVINGMNPFWEHELSIPSPPKSLSYPLLLYSFIISLPPIMPEKGKGNSKVLPSMNWLNLQKQLKSEKKKSSARTENEDNSQAHTSKKRQKLNNGLAKNKFARLSMSSNRSESPSSPAQSVEPPSTRIVPQAVSEIKNGESIAALQEMVLGHMEYTENHKLPGKYLALDCEMVGLGIDGAESSLARVSLVNFYGAVIMDEFVKQKERVVDYRTQWSGIRPSDMANAKPFEEVQKKVADLLKDRILVAHAVQNDLKALLLSHPRPQIRDTQYYAYKFQLCKTKRVALRNLVKQEVGLTIQSGEHSSVTDARATMAIYRLHKKEWEKNSRPLHLPTNKSAPAASSSSSNKRKEMSDSESESDSDEEEKGSTKAATSKQIPSPKAKGKMKASSGFPGGGRKGVSSGLSTVVRRAGKAVSKGGSSDAVQPKAKSEWWKTLPGSMPSSTGAKGSVTVAISR</sequence>
<protein>
    <recommendedName>
        <fullName evidence="3">RNA exonuclease 4</fullName>
    </recommendedName>
</protein>
<evidence type="ECO:0000256" key="3">
    <source>
        <dbReference type="ARBA" id="ARBA00016937"/>
    </source>
</evidence>
<dbReference type="AlphaFoldDB" id="A0A8H4VRW4"/>
<evidence type="ECO:0000256" key="4">
    <source>
        <dbReference type="ARBA" id="ARBA00022552"/>
    </source>
</evidence>
<dbReference type="InterPro" id="IPR012337">
    <property type="entry name" value="RNaseH-like_sf"/>
</dbReference>
<dbReference type="Pfam" id="PF00929">
    <property type="entry name" value="RNase_T"/>
    <property type="match status" value="1"/>
</dbReference>
<evidence type="ECO:0000256" key="9">
    <source>
        <dbReference type="ARBA" id="ARBA00025599"/>
    </source>
</evidence>
<feature type="region of interest" description="Disordered" evidence="10">
    <location>
        <begin position="114"/>
        <end position="178"/>
    </location>
</feature>
<evidence type="ECO:0000256" key="6">
    <source>
        <dbReference type="ARBA" id="ARBA00022801"/>
    </source>
</evidence>
<keyword evidence="13" id="KW-1185">Reference proteome</keyword>
<feature type="region of interest" description="Disordered" evidence="10">
    <location>
        <begin position="1"/>
        <end position="30"/>
    </location>
</feature>
<name>A0A8H4VRW4_9AGAR</name>
<comment type="similarity">
    <text evidence="2">Belongs to the REXO4 family.</text>
</comment>
<dbReference type="GO" id="GO:0003676">
    <property type="term" value="F:nucleic acid binding"/>
    <property type="evidence" value="ECO:0007669"/>
    <property type="project" value="InterPro"/>
</dbReference>
<comment type="caution">
    <text evidence="12">The sequence shown here is derived from an EMBL/GenBank/DDBJ whole genome shotgun (WGS) entry which is preliminary data.</text>
</comment>
<dbReference type="GO" id="GO:0008408">
    <property type="term" value="F:3'-5' exonuclease activity"/>
    <property type="evidence" value="ECO:0007669"/>
    <property type="project" value="InterPro"/>
</dbReference>
<feature type="domain" description="Exonuclease" evidence="11">
    <location>
        <begin position="215"/>
        <end position="376"/>
    </location>
</feature>
<evidence type="ECO:0000256" key="8">
    <source>
        <dbReference type="ARBA" id="ARBA00023242"/>
    </source>
</evidence>
<comment type="function">
    <text evidence="9">Exoribonuclease involved in ribosome biosynthesis. Involved in the processing of ITS1, the internal transcribed spacer localized between the 18S and 5.8S rRNAs.</text>
</comment>
<proteinExistence type="inferred from homology"/>
<feature type="compositionally biased region" description="Acidic residues" evidence="10">
    <location>
        <begin position="405"/>
        <end position="416"/>
    </location>
</feature>
<feature type="region of interest" description="Disordered" evidence="10">
    <location>
        <begin position="377"/>
        <end position="507"/>
    </location>
</feature>
<feature type="compositionally biased region" description="Basic and acidic residues" evidence="10">
    <location>
        <begin position="115"/>
        <end position="128"/>
    </location>
</feature>
<feature type="compositionally biased region" description="Low complexity" evidence="10">
    <location>
        <begin position="156"/>
        <end position="176"/>
    </location>
</feature>
<reference evidence="12 13" key="1">
    <citation type="submission" date="2019-12" db="EMBL/GenBank/DDBJ databases">
        <authorList>
            <person name="Floudas D."/>
            <person name="Bentzer J."/>
            <person name="Ahren D."/>
            <person name="Johansson T."/>
            <person name="Persson P."/>
            <person name="Tunlid A."/>
        </authorList>
    </citation>
    <scope>NUCLEOTIDE SEQUENCE [LARGE SCALE GENOMIC DNA]</scope>
    <source>
        <strain evidence="12 13">CBS 102.39</strain>
    </source>
</reference>
<evidence type="ECO:0000256" key="5">
    <source>
        <dbReference type="ARBA" id="ARBA00022722"/>
    </source>
</evidence>
<dbReference type="FunFam" id="3.30.420.10:FF:000007">
    <property type="entry name" value="Interferon-stimulated exonuclease gene 20"/>
    <property type="match status" value="1"/>
</dbReference>
<feature type="compositionally biased region" description="Low complexity" evidence="10">
    <location>
        <begin position="388"/>
        <end position="397"/>
    </location>
</feature>
<dbReference type="SUPFAM" id="SSF53098">
    <property type="entry name" value="Ribonuclease H-like"/>
    <property type="match status" value="1"/>
</dbReference>
<dbReference type="CDD" id="cd06144">
    <property type="entry name" value="REX4_like"/>
    <property type="match status" value="1"/>
</dbReference>